<dbReference type="InterPro" id="IPR023375">
    <property type="entry name" value="ADC_dom_sf"/>
</dbReference>
<dbReference type="OrthoDB" id="834556at2"/>
<dbReference type="Pfam" id="PF06314">
    <property type="entry name" value="ADC"/>
    <property type="match status" value="1"/>
</dbReference>
<dbReference type="STRING" id="159449.B4N89_00830"/>
<name>A0A1T3NSM3_9ACTN</name>
<proteinExistence type="predicted"/>
<protein>
    <recommendedName>
        <fullName evidence="3">Acetoacetate decarboxylase</fullName>
    </recommendedName>
</protein>
<evidence type="ECO:0000313" key="2">
    <source>
        <dbReference type="Proteomes" id="UP000190037"/>
    </source>
</evidence>
<dbReference type="InterPro" id="IPR010451">
    <property type="entry name" value="Acetoacetate_decarboxylase"/>
</dbReference>
<dbReference type="GO" id="GO:0016829">
    <property type="term" value="F:lyase activity"/>
    <property type="evidence" value="ECO:0007669"/>
    <property type="project" value="InterPro"/>
</dbReference>
<reference evidence="1 2" key="1">
    <citation type="submission" date="2017-03" db="EMBL/GenBank/DDBJ databases">
        <title>Draft genome sequence of Streptomyces scabrisporus NF3, endophyte isolated from Amphipterygium adstringens.</title>
        <authorList>
            <person name="Vazquez M."/>
            <person name="Ceapa C.D."/>
            <person name="Rodriguez Luna D."/>
            <person name="Sanchez Esquivel S."/>
        </authorList>
    </citation>
    <scope>NUCLEOTIDE SEQUENCE [LARGE SCALE GENOMIC DNA]</scope>
    <source>
        <strain evidence="1 2">NF3</strain>
    </source>
</reference>
<sequence>MTVHPPEPWELRGHLHLSLFAVPRRRFSAVLPTGIRPVVIAGRYPVGVAWVVYEPGGVLAYRELLVVSPVREGPRPRAHISDIWVDHPVARDGGRALWGIPKEMAGIDIRRDTNARVNATAKTTHHIARARFTPRMRIPGRWSLTGRIVQTLDGRPKTSRARMHADLWVASARWDFPPDGPLAFLSGRRPLMSLSLSDFRLRFGG</sequence>
<comment type="caution">
    <text evidence="1">The sequence shown here is derived from an EMBL/GenBank/DDBJ whole genome shotgun (WGS) entry which is preliminary data.</text>
</comment>
<accession>A0A1T3NSM3</accession>
<evidence type="ECO:0008006" key="3">
    <source>
        <dbReference type="Google" id="ProtNLM"/>
    </source>
</evidence>
<dbReference type="Gene3D" id="2.40.400.10">
    <property type="entry name" value="Acetoacetate decarboxylase-like"/>
    <property type="match status" value="1"/>
</dbReference>
<evidence type="ECO:0000313" key="1">
    <source>
        <dbReference type="EMBL" id="OPC79682.1"/>
    </source>
</evidence>
<dbReference type="AlphaFoldDB" id="A0A1T3NSM3"/>
<gene>
    <name evidence="1" type="ORF">B4N89_00830</name>
</gene>
<dbReference type="SUPFAM" id="SSF160104">
    <property type="entry name" value="Acetoacetate decarboxylase-like"/>
    <property type="match status" value="1"/>
</dbReference>
<keyword evidence="2" id="KW-1185">Reference proteome</keyword>
<organism evidence="1 2">
    <name type="scientific">Embleya scabrispora</name>
    <dbReference type="NCBI Taxonomy" id="159449"/>
    <lineage>
        <taxon>Bacteria</taxon>
        <taxon>Bacillati</taxon>
        <taxon>Actinomycetota</taxon>
        <taxon>Actinomycetes</taxon>
        <taxon>Kitasatosporales</taxon>
        <taxon>Streptomycetaceae</taxon>
        <taxon>Embleya</taxon>
    </lineage>
</organism>
<dbReference type="Proteomes" id="UP000190037">
    <property type="component" value="Unassembled WGS sequence"/>
</dbReference>
<dbReference type="EMBL" id="MWQN01000001">
    <property type="protein sequence ID" value="OPC79682.1"/>
    <property type="molecule type" value="Genomic_DNA"/>
</dbReference>
<dbReference type="RefSeq" id="WP_078973946.1">
    <property type="nucleotide sequence ID" value="NZ_MWQN01000001.1"/>
</dbReference>